<proteinExistence type="inferred from homology"/>
<dbReference type="EMBL" id="CP019454">
    <property type="protein sequence ID" value="AUW94320.1"/>
    <property type="molecule type" value="Genomic_DNA"/>
</dbReference>
<dbReference type="InterPro" id="IPR052030">
    <property type="entry name" value="Peptidase_M20/M20A_hydrolases"/>
</dbReference>
<organism evidence="3 4">
    <name type="scientific">Sulfobacillus thermotolerans</name>
    <dbReference type="NCBI Taxonomy" id="338644"/>
    <lineage>
        <taxon>Bacteria</taxon>
        <taxon>Bacillati</taxon>
        <taxon>Bacillota</taxon>
        <taxon>Clostridia</taxon>
        <taxon>Eubacteriales</taxon>
        <taxon>Clostridiales Family XVII. Incertae Sedis</taxon>
        <taxon>Sulfobacillus</taxon>
    </lineage>
</organism>
<dbReference type="InterPro" id="IPR011650">
    <property type="entry name" value="Peptidase_M20_dimer"/>
</dbReference>
<dbReference type="Gene3D" id="3.30.70.360">
    <property type="match status" value="1"/>
</dbReference>
<dbReference type="Pfam" id="PF01546">
    <property type="entry name" value="Peptidase_M20"/>
    <property type="match status" value="1"/>
</dbReference>
<dbReference type="PANTHER" id="PTHR30575:SF0">
    <property type="entry name" value="XAA-ARG DIPEPTIDASE"/>
    <property type="match status" value="1"/>
</dbReference>
<protein>
    <recommendedName>
        <fullName evidence="1">Peptidase M20 domain-containing protein 2</fullName>
    </recommendedName>
</protein>
<comment type="similarity">
    <text evidence="1">Belongs to the peptidase M20A family.</text>
</comment>
<dbReference type="InterPro" id="IPR002933">
    <property type="entry name" value="Peptidase_M20"/>
</dbReference>
<dbReference type="Pfam" id="PF07687">
    <property type="entry name" value="M20_dimer"/>
    <property type="match status" value="1"/>
</dbReference>
<dbReference type="SUPFAM" id="SSF53187">
    <property type="entry name" value="Zn-dependent exopeptidases"/>
    <property type="match status" value="1"/>
</dbReference>
<dbReference type="InterPro" id="IPR036264">
    <property type="entry name" value="Bact_exopeptidase_dim_dom"/>
</dbReference>
<gene>
    <name evidence="3" type="ORF">BXT84_10530</name>
</gene>
<feature type="domain" description="Peptidase M20 dimerisation" evidence="2">
    <location>
        <begin position="159"/>
        <end position="251"/>
    </location>
</feature>
<sequence length="381" mass="41210">MWTIAHTIHELHELRFAEVKSVAVLTQWLTEQGFSVERPVADMVTAFVAHRIIGKCGNGHPAVAFVAEYDALPNMGHACGHNLIATMSVGGAVALATWLEDHEYSAHIQVIGSPGEEGGGGKIFLLEKGVFENVDLALMLHPAANDEVAPQYLAREGIDVEFFGVAAHAAAAPEQGINALDAVVAFYQLLHALRPRLRPTDRIHGIITHGGDSPNVIPEYTSARILVRSIDAERVHELLTWVEMAADSAAKGTGCQFRWSRFVPFYENVVHNSKLTGLAEHVFREFGRVPVTGTQSHGSTDMGNVSHLVPSLHANIGLGQGLVAHTHDFCTAADSVQARQTMIDGAGILATMGARYVTDMGLQNSVHSQFLRPQGVFVDRD</sequence>
<dbReference type="PIRSF" id="PIRSF037226">
    <property type="entry name" value="Amidohydrolase_ACY1L2_prd"/>
    <property type="match status" value="1"/>
</dbReference>
<dbReference type="Proteomes" id="UP000325292">
    <property type="component" value="Chromosome"/>
</dbReference>
<dbReference type="InterPro" id="IPR017439">
    <property type="entry name" value="Amidohydrolase"/>
</dbReference>
<accession>A0ABN5H0Q7</accession>
<dbReference type="InterPro" id="IPR017144">
    <property type="entry name" value="Xaa-Arg_dipeptidase"/>
</dbReference>
<dbReference type="Gene3D" id="3.40.630.10">
    <property type="entry name" value="Zn peptidases"/>
    <property type="match status" value="1"/>
</dbReference>
<reference evidence="3 4" key="1">
    <citation type="journal article" date="2019" name="Sci. Rep.">
        <title>Sulfobacillus thermotolerans: new insights into resistance and metabolic capacities of acidophilic chemolithotrophs.</title>
        <authorList>
            <person name="Panyushkina A.E."/>
            <person name="Babenko V.V."/>
            <person name="Nikitina A.S."/>
            <person name="Selezneva O.V."/>
            <person name="Tsaplina I.A."/>
            <person name="Letarova M.A."/>
            <person name="Kostryukova E.S."/>
            <person name="Letarov A.V."/>
        </authorList>
    </citation>
    <scope>NUCLEOTIDE SEQUENCE [LARGE SCALE GENOMIC DNA]</scope>
    <source>
        <strain evidence="3 4">Kr1</strain>
    </source>
</reference>
<dbReference type="SUPFAM" id="SSF55031">
    <property type="entry name" value="Bacterial exopeptidase dimerisation domain"/>
    <property type="match status" value="1"/>
</dbReference>
<evidence type="ECO:0000259" key="2">
    <source>
        <dbReference type="Pfam" id="PF07687"/>
    </source>
</evidence>
<name>A0ABN5H0Q7_9FIRM</name>
<dbReference type="PANTHER" id="PTHR30575">
    <property type="entry name" value="PEPTIDASE M20"/>
    <property type="match status" value="1"/>
</dbReference>
<dbReference type="NCBIfam" id="TIGR01891">
    <property type="entry name" value="amidohydrolases"/>
    <property type="match status" value="1"/>
</dbReference>
<keyword evidence="4" id="KW-1185">Reference proteome</keyword>
<evidence type="ECO:0000313" key="3">
    <source>
        <dbReference type="EMBL" id="AUW94320.1"/>
    </source>
</evidence>
<evidence type="ECO:0000256" key="1">
    <source>
        <dbReference type="PIRNR" id="PIRNR037226"/>
    </source>
</evidence>
<evidence type="ECO:0000313" key="4">
    <source>
        <dbReference type="Proteomes" id="UP000325292"/>
    </source>
</evidence>